<proteinExistence type="predicted"/>
<protein>
    <submittedName>
        <fullName evidence="3">Uncharacterized protein</fullName>
    </submittedName>
</protein>
<keyword evidence="2" id="KW-0732">Signal</keyword>
<keyword evidence="4" id="KW-1185">Reference proteome</keyword>
<organism evidence="3 4">
    <name type="scientific">Panicum virgatum</name>
    <name type="common">Blackwell switchgrass</name>
    <dbReference type="NCBI Taxonomy" id="38727"/>
    <lineage>
        <taxon>Eukaryota</taxon>
        <taxon>Viridiplantae</taxon>
        <taxon>Streptophyta</taxon>
        <taxon>Embryophyta</taxon>
        <taxon>Tracheophyta</taxon>
        <taxon>Spermatophyta</taxon>
        <taxon>Magnoliopsida</taxon>
        <taxon>Liliopsida</taxon>
        <taxon>Poales</taxon>
        <taxon>Poaceae</taxon>
        <taxon>PACMAD clade</taxon>
        <taxon>Panicoideae</taxon>
        <taxon>Panicodae</taxon>
        <taxon>Paniceae</taxon>
        <taxon>Panicinae</taxon>
        <taxon>Panicum</taxon>
        <taxon>Panicum sect. Hiantes</taxon>
    </lineage>
</organism>
<accession>A0A8T0NBW0</accession>
<evidence type="ECO:0000313" key="4">
    <source>
        <dbReference type="Proteomes" id="UP000823388"/>
    </source>
</evidence>
<feature type="signal peptide" evidence="2">
    <location>
        <begin position="1"/>
        <end position="40"/>
    </location>
</feature>
<comment type="caution">
    <text evidence="3">The sequence shown here is derived from an EMBL/GenBank/DDBJ whole genome shotgun (WGS) entry which is preliminary data.</text>
</comment>
<feature type="chain" id="PRO_5035800607" evidence="2">
    <location>
        <begin position="41"/>
        <end position="87"/>
    </location>
</feature>
<dbReference type="Proteomes" id="UP000823388">
    <property type="component" value="Chromosome 9K"/>
</dbReference>
<feature type="region of interest" description="Disordered" evidence="1">
    <location>
        <begin position="65"/>
        <end position="87"/>
    </location>
</feature>
<evidence type="ECO:0000313" key="3">
    <source>
        <dbReference type="EMBL" id="KAG2546355.1"/>
    </source>
</evidence>
<evidence type="ECO:0000256" key="2">
    <source>
        <dbReference type="SAM" id="SignalP"/>
    </source>
</evidence>
<dbReference type="EMBL" id="CM029053">
    <property type="protein sequence ID" value="KAG2546355.1"/>
    <property type="molecule type" value="Genomic_DNA"/>
</dbReference>
<gene>
    <name evidence="3" type="ORF">PVAP13_9KG027800</name>
</gene>
<reference evidence="3" key="1">
    <citation type="submission" date="2020-05" db="EMBL/GenBank/DDBJ databases">
        <title>WGS assembly of Panicum virgatum.</title>
        <authorList>
            <person name="Lovell J.T."/>
            <person name="Jenkins J."/>
            <person name="Shu S."/>
            <person name="Juenger T.E."/>
            <person name="Schmutz J."/>
        </authorList>
    </citation>
    <scope>NUCLEOTIDE SEQUENCE</scope>
    <source>
        <strain evidence="3">AP13</strain>
    </source>
</reference>
<dbReference type="AlphaFoldDB" id="A0A8T0NBW0"/>
<feature type="compositionally biased region" description="Polar residues" evidence="1">
    <location>
        <begin position="72"/>
        <end position="81"/>
    </location>
</feature>
<evidence type="ECO:0000256" key="1">
    <source>
        <dbReference type="SAM" id="MobiDB-lite"/>
    </source>
</evidence>
<name>A0A8T0NBW0_PANVG</name>
<sequence length="87" mass="8504">MGAGAGAGAGARTSSSTRACAMLLLLLVVVLALAAAGAHGARTGPRHRIRGGLAAARRSLLSKPGPSCCTHDPNTPGSSCCPQPFAP</sequence>